<evidence type="ECO:0000313" key="2">
    <source>
        <dbReference type="Proteomes" id="UP000218807"/>
    </source>
</evidence>
<evidence type="ECO:0000313" key="1">
    <source>
        <dbReference type="EMBL" id="PCK81524.1"/>
    </source>
</evidence>
<organism evidence="1 2">
    <name type="scientific">Rhizobium sophoriradicis</name>
    <dbReference type="NCBI Taxonomy" id="1535245"/>
    <lineage>
        <taxon>Bacteria</taxon>
        <taxon>Pseudomonadati</taxon>
        <taxon>Pseudomonadota</taxon>
        <taxon>Alphaproteobacteria</taxon>
        <taxon>Hyphomicrobiales</taxon>
        <taxon>Rhizobiaceae</taxon>
        <taxon>Rhizobium/Agrobacterium group</taxon>
        <taxon>Rhizobium</taxon>
    </lineage>
</organism>
<dbReference type="AlphaFoldDB" id="A0A2A5KWS7"/>
<accession>A0A2A5KWS7</accession>
<name>A0A2A5KWS7_9HYPH</name>
<proteinExistence type="predicted"/>
<reference evidence="1 2" key="1">
    <citation type="submission" date="2017-09" db="EMBL/GenBank/DDBJ databases">
        <title>Comparative genomics of rhizobia isolated from Phaseolus vulgaris in China.</title>
        <authorList>
            <person name="Tong W."/>
        </authorList>
    </citation>
    <scope>NUCLEOTIDE SEQUENCE [LARGE SCALE GENOMIC DNA]</scope>
    <source>
        <strain evidence="1 2">L101</strain>
    </source>
</reference>
<dbReference type="EMBL" id="NXDM01000006">
    <property type="protein sequence ID" value="PCK81524.1"/>
    <property type="molecule type" value="Genomic_DNA"/>
</dbReference>
<protein>
    <submittedName>
        <fullName evidence="1">Uncharacterized protein</fullName>
    </submittedName>
</protein>
<gene>
    <name evidence="1" type="ORF">CPT34_08350</name>
</gene>
<dbReference type="Proteomes" id="UP000218807">
    <property type="component" value="Unassembled WGS sequence"/>
</dbReference>
<sequence length="85" mass="9148">MGEATIMSLNLLNLPELSERQIEMLAKVIADWCDANSVDVGGDCAQAAYAAAVDLLSANTNLSAGQLRQALDVRMAEKRREEPSL</sequence>
<comment type="caution">
    <text evidence="1">The sequence shown here is derived from an EMBL/GenBank/DDBJ whole genome shotgun (WGS) entry which is preliminary data.</text>
</comment>
<keyword evidence="2" id="KW-1185">Reference proteome</keyword>